<dbReference type="InterPro" id="IPR006311">
    <property type="entry name" value="TAT_signal"/>
</dbReference>
<dbReference type="EMBL" id="JAJVCN010000004">
    <property type="protein sequence ID" value="MCE7010853.1"/>
    <property type="molecule type" value="Genomic_DNA"/>
</dbReference>
<evidence type="ECO:0000313" key="1">
    <source>
        <dbReference type="EMBL" id="MCE7010853.1"/>
    </source>
</evidence>
<keyword evidence="2" id="KW-1185">Reference proteome</keyword>
<sequence length="136" mass="13679">MAATLVEPLVADVNRRWFIGVAGGTALGLAGCGTGESRPDSAPAPGFPVQVDGKFGPTVLNGPPQRVVALGLGPDASALLALGVVPVAMAADSTLPGGIPPWVRDALQGRQVELLLSLGYGLDHLVNQIAVALPAE</sequence>
<dbReference type="RefSeq" id="WP_233733117.1">
    <property type="nucleotide sequence ID" value="NZ_JAJVCN010000004.1"/>
</dbReference>
<dbReference type="PROSITE" id="PS51318">
    <property type="entry name" value="TAT"/>
    <property type="match status" value="1"/>
</dbReference>
<protein>
    <recommendedName>
        <fullName evidence="3">Fe/B12 periplasmic-binding domain-containing protein</fullName>
    </recommendedName>
</protein>
<dbReference type="Gene3D" id="3.40.50.1980">
    <property type="entry name" value="Nitrogenase molybdenum iron protein domain"/>
    <property type="match status" value="1"/>
</dbReference>
<comment type="caution">
    <text evidence="1">The sequence shown here is derived from an EMBL/GenBank/DDBJ whole genome shotgun (WGS) entry which is preliminary data.</text>
</comment>
<reference evidence="1 2" key="1">
    <citation type="submission" date="2021-12" db="EMBL/GenBank/DDBJ databases">
        <title>Genome sequence of Kibdelosporangium philippinense ATCC 49844.</title>
        <authorList>
            <person name="Fedorov E.A."/>
            <person name="Omeragic M."/>
            <person name="Shalygina K.F."/>
            <person name="Maclea K.S."/>
        </authorList>
    </citation>
    <scope>NUCLEOTIDE SEQUENCE [LARGE SCALE GENOMIC DNA]</scope>
    <source>
        <strain evidence="1 2">ATCC 49844</strain>
    </source>
</reference>
<name>A0ABS8ZSZ6_9PSEU</name>
<accession>A0ABS8ZSZ6</accession>
<evidence type="ECO:0000313" key="2">
    <source>
        <dbReference type="Proteomes" id="UP001521150"/>
    </source>
</evidence>
<proteinExistence type="predicted"/>
<organism evidence="1 2">
    <name type="scientific">Kibdelosporangium philippinense</name>
    <dbReference type="NCBI Taxonomy" id="211113"/>
    <lineage>
        <taxon>Bacteria</taxon>
        <taxon>Bacillati</taxon>
        <taxon>Actinomycetota</taxon>
        <taxon>Actinomycetes</taxon>
        <taxon>Pseudonocardiales</taxon>
        <taxon>Pseudonocardiaceae</taxon>
        <taxon>Kibdelosporangium</taxon>
    </lineage>
</organism>
<dbReference type="SUPFAM" id="SSF53807">
    <property type="entry name" value="Helical backbone' metal receptor"/>
    <property type="match status" value="1"/>
</dbReference>
<dbReference type="Proteomes" id="UP001521150">
    <property type="component" value="Unassembled WGS sequence"/>
</dbReference>
<gene>
    <name evidence="1" type="ORF">LWC34_49830</name>
</gene>
<evidence type="ECO:0008006" key="3">
    <source>
        <dbReference type="Google" id="ProtNLM"/>
    </source>
</evidence>